<evidence type="ECO:0000313" key="2">
    <source>
        <dbReference type="Proteomes" id="UP000067444"/>
    </source>
</evidence>
<organism evidence="1 2">
    <name type="scientific">Octadecabacter temperatus</name>
    <dbReference type="NCBI Taxonomy" id="1458307"/>
    <lineage>
        <taxon>Bacteria</taxon>
        <taxon>Pseudomonadati</taxon>
        <taxon>Pseudomonadota</taxon>
        <taxon>Alphaproteobacteria</taxon>
        <taxon>Rhodobacterales</taxon>
        <taxon>Roseobacteraceae</taxon>
        <taxon>Octadecabacter</taxon>
    </lineage>
</organism>
<keyword evidence="2" id="KW-1185">Reference proteome</keyword>
<dbReference type="RefSeq" id="WP_049834614.1">
    <property type="nucleotide sequence ID" value="NZ_CP012160.1"/>
</dbReference>
<dbReference type="OrthoDB" id="7889199at2"/>
<name>A0A0K0Y642_9RHOB</name>
<evidence type="ECO:0000313" key="1">
    <source>
        <dbReference type="EMBL" id="AKS46307.1"/>
    </source>
</evidence>
<sequence length="90" mass="10386">MTVAKPISIVLTAPNSVMSFLRSRFGAPIEDLYVPKPKAQLPQREMDPLMVDRSRYARLLDHELDRQLLTEVEREDSDMLDRVRAALYQA</sequence>
<dbReference type="KEGG" id="otm:OSB_17620"/>
<dbReference type="STRING" id="1458307.OSB_17620"/>
<reference evidence="1 2" key="1">
    <citation type="journal article" date="2015" name="Genome Announc.">
        <title>Closed Genome Sequence of Octadecabacter temperatus SB1, the First Mesophilic Species of the Genus Octadecabacter.</title>
        <authorList>
            <person name="Voget S."/>
            <person name="Billerbeck S."/>
            <person name="Simon M."/>
            <person name="Daniel R."/>
        </authorList>
    </citation>
    <scope>NUCLEOTIDE SEQUENCE [LARGE SCALE GENOMIC DNA]</scope>
    <source>
        <strain evidence="1 2">SB1</strain>
    </source>
</reference>
<accession>A0A0K0Y642</accession>
<dbReference type="EMBL" id="CP012160">
    <property type="protein sequence ID" value="AKS46307.1"/>
    <property type="molecule type" value="Genomic_DNA"/>
</dbReference>
<gene>
    <name evidence="1" type="ORF">OSB_17620</name>
</gene>
<protein>
    <submittedName>
        <fullName evidence="1">Uncharacterized protein</fullName>
    </submittedName>
</protein>
<dbReference type="AlphaFoldDB" id="A0A0K0Y642"/>
<proteinExistence type="predicted"/>
<dbReference type="Proteomes" id="UP000067444">
    <property type="component" value="Chromosome"/>
</dbReference>